<dbReference type="Proteomes" id="UP000030764">
    <property type="component" value="Unassembled WGS sequence"/>
</dbReference>
<dbReference type="EMBL" id="KL363197">
    <property type="protein sequence ID" value="KFD55880.1"/>
    <property type="molecule type" value="Genomic_DNA"/>
</dbReference>
<accession>A0A085MF84</accession>
<evidence type="ECO:0000256" key="1">
    <source>
        <dbReference type="SAM" id="MobiDB-lite"/>
    </source>
</evidence>
<name>A0A085MF84_9BILA</name>
<evidence type="ECO:0000313" key="3">
    <source>
        <dbReference type="Proteomes" id="UP000030764"/>
    </source>
</evidence>
<feature type="compositionally biased region" description="Polar residues" evidence="1">
    <location>
        <begin position="1"/>
        <end position="20"/>
    </location>
</feature>
<proteinExistence type="predicted"/>
<feature type="region of interest" description="Disordered" evidence="1">
    <location>
        <begin position="1"/>
        <end position="34"/>
    </location>
</feature>
<evidence type="ECO:0000313" key="2">
    <source>
        <dbReference type="EMBL" id="KFD55880.1"/>
    </source>
</evidence>
<protein>
    <submittedName>
        <fullName evidence="2">Uncharacterized protein</fullName>
    </submittedName>
</protein>
<gene>
    <name evidence="2" type="ORF">M513_03319</name>
</gene>
<keyword evidence="3" id="KW-1185">Reference proteome</keyword>
<organism evidence="2 3">
    <name type="scientific">Trichuris suis</name>
    <name type="common">pig whipworm</name>
    <dbReference type="NCBI Taxonomy" id="68888"/>
    <lineage>
        <taxon>Eukaryota</taxon>
        <taxon>Metazoa</taxon>
        <taxon>Ecdysozoa</taxon>
        <taxon>Nematoda</taxon>
        <taxon>Enoplea</taxon>
        <taxon>Dorylaimia</taxon>
        <taxon>Trichinellida</taxon>
        <taxon>Trichuridae</taxon>
        <taxon>Trichuris</taxon>
    </lineage>
</organism>
<dbReference type="AlphaFoldDB" id="A0A085MF84"/>
<sequence>MDLESQWAQKGKATTLTVPSKANIGPVEPAAARETKMPEEAVLRLLLQTDEKTQQQPSRAGLCDCIRKSR</sequence>
<reference evidence="2 3" key="1">
    <citation type="journal article" date="2014" name="Nat. Genet.">
        <title>Genome and transcriptome of the porcine whipworm Trichuris suis.</title>
        <authorList>
            <person name="Jex A.R."/>
            <person name="Nejsum P."/>
            <person name="Schwarz E.M."/>
            <person name="Hu L."/>
            <person name="Young N.D."/>
            <person name="Hall R.S."/>
            <person name="Korhonen P.K."/>
            <person name="Liao S."/>
            <person name="Thamsborg S."/>
            <person name="Xia J."/>
            <person name="Xu P."/>
            <person name="Wang S."/>
            <person name="Scheerlinck J.P."/>
            <person name="Hofmann A."/>
            <person name="Sternberg P.W."/>
            <person name="Wang J."/>
            <person name="Gasser R.B."/>
        </authorList>
    </citation>
    <scope>NUCLEOTIDE SEQUENCE [LARGE SCALE GENOMIC DNA]</scope>
    <source>
        <strain evidence="2">DCEP-RM93M</strain>
    </source>
</reference>